<feature type="region of interest" description="Disordered" evidence="1">
    <location>
        <begin position="274"/>
        <end position="308"/>
    </location>
</feature>
<feature type="compositionally biased region" description="Gly residues" evidence="1">
    <location>
        <begin position="276"/>
        <end position="287"/>
    </location>
</feature>
<name>A0A2V0P874_9CHLO</name>
<dbReference type="Proteomes" id="UP000247498">
    <property type="component" value="Unassembled WGS sequence"/>
</dbReference>
<dbReference type="AlphaFoldDB" id="A0A2V0P874"/>
<feature type="region of interest" description="Disordered" evidence="1">
    <location>
        <begin position="85"/>
        <end position="107"/>
    </location>
</feature>
<evidence type="ECO:0000313" key="3">
    <source>
        <dbReference type="Proteomes" id="UP000247498"/>
    </source>
</evidence>
<dbReference type="OrthoDB" id="510798at2759"/>
<sequence>MLGRRALGSLLQGVAAAARGSSGAAPAGSGAALLDAQRCACLLPALSAHTTAHTYHGGGVGDGDGESEGDARAAEVEAVRRLRAAAERAGAGAGGGAPVRRPQPPLPESAARRAMLDPLGLLMAARSVPLGISLKVDRAVAAAAGLESEQQAQQPHDAQGQGQDQQQRQRAQQEAGLAAAAAAPQPRQDRGRRRAAPRSVAAAAAAATAAPATSAPTDMAVASAARLASDPARALEQLEHLLASASEAAGERDSWGTTTQSAADIAQRIAESNLAAGGGGEGGGDGDGASSDDEGAQEDAGGPFVTPEQVGKDLKELDEVFAILAQVPWLDDGSVDERELRGVVAFGLLGTLEEVGWELRDGVAAIWGGERDAEALAARAADARQAAALSAVLYHTRKLEAEYGPPPQESAALAVAAAEAGGDPTARQQQTEQAAQQQRSDDARGRRRPA</sequence>
<feature type="compositionally biased region" description="Low complexity" evidence="1">
    <location>
        <begin position="150"/>
        <end position="186"/>
    </location>
</feature>
<organism evidence="2 3">
    <name type="scientific">Raphidocelis subcapitata</name>
    <dbReference type="NCBI Taxonomy" id="307507"/>
    <lineage>
        <taxon>Eukaryota</taxon>
        <taxon>Viridiplantae</taxon>
        <taxon>Chlorophyta</taxon>
        <taxon>core chlorophytes</taxon>
        <taxon>Chlorophyceae</taxon>
        <taxon>CS clade</taxon>
        <taxon>Sphaeropleales</taxon>
        <taxon>Selenastraceae</taxon>
        <taxon>Raphidocelis</taxon>
    </lineage>
</organism>
<accession>A0A2V0P874</accession>
<feature type="region of interest" description="Disordered" evidence="1">
    <location>
        <begin position="147"/>
        <end position="202"/>
    </location>
</feature>
<gene>
    <name evidence="2" type="ORF">Rsub_07726</name>
</gene>
<evidence type="ECO:0000256" key="1">
    <source>
        <dbReference type="SAM" id="MobiDB-lite"/>
    </source>
</evidence>
<comment type="caution">
    <text evidence="2">The sequence shown here is derived from an EMBL/GenBank/DDBJ whole genome shotgun (WGS) entry which is preliminary data.</text>
</comment>
<proteinExistence type="predicted"/>
<evidence type="ECO:0000313" key="2">
    <source>
        <dbReference type="EMBL" id="GBF95142.1"/>
    </source>
</evidence>
<reference evidence="2 3" key="1">
    <citation type="journal article" date="2018" name="Sci. Rep.">
        <title>Raphidocelis subcapitata (=Pseudokirchneriella subcapitata) provides an insight into genome evolution and environmental adaptations in the Sphaeropleales.</title>
        <authorList>
            <person name="Suzuki S."/>
            <person name="Yamaguchi H."/>
            <person name="Nakajima N."/>
            <person name="Kawachi M."/>
        </authorList>
    </citation>
    <scope>NUCLEOTIDE SEQUENCE [LARGE SCALE GENOMIC DNA]</scope>
    <source>
        <strain evidence="2 3">NIES-35</strain>
    </source>
</reference>
<feature type="compositionally biased region" description="Low complexity" evidence="1">
    <location>
        <begin position="411"/>
        <end position="438"/>
    </location>
</feature>
<keyword evidence="3" id="KW-1185">Reference proteome</keyword>
<dbReference type="InParanoid" id="A0A2V0P874"/>
<dbReference type="EMBL" id="BDRX01000060">
    <property type="protein sequence ID" value="GBF95142.1"/>
    <property type="molecule type" value="Genomic_DNA"/>
</dbReference>
<feature type="region of interest" description="Disordered" evidence="1">
    <location>
        <begin position="403"/>
        <end position="450"/>
    </location>
</feature>
<protein>
    <submittedName>
        <fullName evidence="2">Uncharacterized protein</fullName>
    </submittedName>
</protein>